<keyword evidence="4" id="KW-0255">Endonuclease</keyword>
<keyword evidence="9" id="KW-0695">RNA-directed DNA polymerase</keyword>
<dbReference type="Pfam" id="PF04759">
    <property type="entry name" value="DUF617"/>
    <property type="match status" value="1"/>
</dbReference>
<proteinExistence type="predicted"/>
<dbReference type="InterPro" id="IPR006460">
    <property type="entry name" value="MIZ1-like_pln"/>
</dbReference>
<dbReference type="InterPro" id="IPR001969">
    <property type="entry name" value="Aspartic_peptidase_AS"/>
</dbReference>
<organism evidence="14 15">
    <name type="scientific">Hibiscus syriacus</name>
    <name type="common">Rose of Sharon</name>
    <dbReference type="NCBI Taxonomy" id="106335"/>
    <lineage>
        <taxon>Eukaryota</taxon>
        <taxon>Viridiplantae</taxon>
        <taxon>Streptophyta</taxon>
        <taxon>Embryophyta</taxon>
        <taxon>Tracheophyta</taxon>
        <taxon>Spermatophyta</taxon>
        <taxon>Magnoliopsida</taxon>
        <taxon>eudicotyledons</taxon>
        <taxon>Gunneridae</taxon>
        <taxon>Pentapetalae</taxon>
        <taxon>rosids</taxon>
        <taxon>malvids</taxon>
        <taxon>Malvales</taxon>
        <taxon>Malvaceae</taxon>
        <taxon>Malvoideae</taxon>
        <taxon>Hibiscus</taxon>
    </lineage>
</organism>
<evidence type="ECO:0000259" key="13">
    <source>
        <dbReference type="PROSITE" id="PS50994"/>
    </source>
</evidence>
<dbReference type="GO" id="GO:0004519">
    <property type="term" value="F:endonuclease activity"/>
    <property type="evidence" value="ECO:0007669"/>
    <property type="project" value="UniProtKB-KW"/>
</dbReference>
<evidence type="ECO:0000256" key="3">
    <source>
        <dbReference type="ARBA" id="ARBA00022722"/>
    </source>
</evidence>
<evidence type="ECO:0000256" key="7">
    <source>
        <dbReference type="ARBA" id="ARBA00022884"/>
    </source>
</evidence>
<feature type="domain" description="Integrase catalytic" evidence="13">
    <location>
        <begin position="785"/>
        <end position="949"/>
    </location>
</feature>
<dbReference type="PROSITE" id="PS50994">
    <property type="entry name" value="INTEGRASE"/>
    <property type="match status" value="1"/>
</dbReference>
<dbReference type="SUPFAM" id="SSF50630">
    <property type="entry name" value="Acid proteases"/>
    <property type="match status" value="1"/>
</dbReference>
<dbReference type="Pfam" id="PF08284">
    <property type="entry name" value="RVP_2"/>
    <property type="match status" value="1"/>
</dbReference>
<dbReference type="InterPro" id="IPR036397">
    <property type="entry name" value="RNaseH_sf"/>
</dbReference>
<dbReference type="GO" id="GO:0003964">
    <property type="term" value="F:RNA-directed DNA polymerase activity"/>
    <property type="evidence" value="ECO:0007669"/>
    <property type="project" value="UniProtKB-KW"/>
</dbReference>
<evidence type="ECO:0000256" key="8">
    <source>
        <dbReference type="ARBA" id="ARBA00022908"/>
    </source>
</evidence>
<name>A0A6A2WRD0_HIBSY</name>
<keyword evidence="2" id="KW-0548">Nucleotidyltransferase</keyword>
<evidence type="ECO:0000313" key="15">
    <source>
        <dbReference type="Proteomes" id="UP000436088"/>
    </source>
</evidence>
<keyword evidence="1" id="KW-0808">Transferase</keyword>
<keyword evidence="11" id="KW-0175">Coiled coil</keyword>
<dbReference type="Pfam" id="PF17919">
    <property type="entry name" value="RT_RNaseH_2"/>
    <property type="match status" value="1"/>
</dbReference>
<feature type="coiled-coil region" evidence="11">
    <location>
        <begin position="964"/>
        <end position="1002"/>
    </location>
</feature>
<keyword evidence="7" id="KW-0694">RNA-binding</keyword>
<feature type="region of interest" description="Disordered" evidence="12">
    <location>
        <begin position="1"/>
        <end position="134"/>
    </location>
</feature>
<dbReference type="AlphaFoldDB" id="A0A6A2WRD0"/>
<dbReference type="GO" id="GO:0006508">
    <property type="term" value="P:proteolysis"/>
    <property type="evidence" value="ECO:0007669"/>
    <property type="project" value="InterPro"/>
</dbReference>
<dbReference type="CDD" id="cd09274">
    <property type="entry name" value="RNase_HI_RT_Ty3"/>
    <property type="match status" value="1"/>
</dbReference>
<dbReference type="InterPro" id="IPR050951">
    <property type="entry name" value="Retrovirus_Pol_polyprotein"/>
</dbReference>
<dbReference type="InterPro" id="IPR001584">
    <property type="entry name" value="Integrase_cat-core"/>
</dbReference>
<dbReference type="EMBL" id="VEPZ02001694">
    <property type="protein sequence ID" value="KAE8662761.1"/>
    <property type="molecule type" value="Genomic_DNA"/>
</dbReference>
<dbReference type="InterPro" id="IPR021109">
    <property type="entry name" value="Peptidase_aspartic_dom_sf"/>
</dbReference>
<protein>
    <recommendedName>
        <fullName evidence="13">Integrase catalytic domain-containing protein</fullName>
    </recommendedName>
</protein>
<dbReference type="InterPro" id="IPR041577">
    <property type="entry name" value="RT_RNaseH_2"/>
</dbReference>
<dbReference type="GO" id="GO:0010274">
    <property type="term" value="P:hydrotropism"/>
    <property type="evidence" value="ECO:0007669"/>
    <property type="project" value="InterPro"/>
</dbReference>
<dbReference type="SUPFAM" id="SSF53098">
    <property type="entry name" value="Ribonuclease H-like"/>
    <property type="match status" value="1"/>
</dbReference>
<keyword evidence="15" id="KW-1185">Reference proteome</keyword>
<dbReference type="SUPFAM" id="SSF56672">
    <property type="entry name" value="DNA/RNA polymerases"/>
    <property type="match status" value="1"/>
</dbReference>
<dbReference type="Proteomes" id="UP000436088">
    <property type="component" value="Unassembled WGS sequence"/>
</dbReference>
<sequence length="1122" mass="127890">MATSSSSTSSTKTATPIKKRLSYSLRGDCPDTETKEDKDSQDSTTTIEVKLAFPAFSRCPDTETKEDRDSHQERKRPCLVLHPTRPSLHKTLPPPRTLHPDSITRPRNELSEEKDSPWSERSQPPPAAKQNNEEGKLPCLVTVHGNNEAIATDPVEEELEISINAIIWLIGHHTLRIEGHISGRPLNILIDSGSTHSFITGQWSKEGVELEQTHPLTITVANGEKLYSSAMSKKLKWGMQGSQFEHDFRVLTLEGSDMVLGVDWMKKYSPLLMDFNNMTMSFKKDGEEITLRGKQNSPTVKVISDSKLQKLMGKNNDITGEIFMLSGEVRTNMVPVELQSLLEEYSVVFEEPKGMPPPREHDHSIILKEGTEAVDIRPYRMPYHQKSEVEKQIKEMLSSSIIQTSKSPFASPLEDLLDELTGASYFSKLDLRSGYWQIRITLEDIPKTAFRSNHGHFEFKHAMHLRTVLEVLKQNQLFAKRTKCLFGQQEVEYLGYIISKQGVATDPAKIQAMQQWKLPKTLKSLRGFLGLTGYYRRFIKGYGEIAKPLTTMLKKDQFQWTEESKAAFEFLKGAMCHSPVLALPNFNKSFWLETDASSRGIGAVLSQEGRPVAYLSRALGPRQLDLSIYEKEYLAILMAISKWRHYLEGGPFIIKTDHEALKHLQEQKLTTSIQKKWLTKLLGLDYVIQYRKRRHNLAADALSRKDEEEVELQQMTATVVIPTLVQEVEQSYQGDSLIAEMVTKLAISRQEAADWSYSRSILRYKGKCDIYPRIKDEHVLKPGLLQPLPIPQQAWEFVTMDFIEGLPTSNRYNCILIIIDKFTKYAHFLPLVHPFTAADVAKVYLDQIYKLHGQPKIVLSDRDKIFTSVFWTELMKLLGTTALFTTAYHPKTDGQTERLNQCLEQYLRGMCFMKPTNWSKWLSQAEWWYNTSFHTALGTTPFTALYGYIPPTMTWLTDSKVADVQQLLQERDNMNIVLQDQLDKAQQRMKYYADKKRMLKSQFPDFDPWGQASTAGGAWAEECQWAEGSANLTMHYNGGKIGFATKSKASQHNRLMLKTMQSTTVGAGMIPAGFGSSDSEEIMYMRANNEHIIGISDYESFRLVNPDECSGQELSVFLMRPR</sequence>
<keyword evidence="6" id="KW-0460">Magnesium</keyword>
<dbReference type="Gene3D" id="3.30.420.10">
    <property type="entry name" value="Ribonuclease H-like superfamily/Ribonuclease H"/>
    <property type="match status" value="1"/>
</dbReference>
<accession>A0A6A2WRD0</accession>
<dbReference type="FunFam" id="3.30.70.270:FF:000026">
    <property type="entry name" value="Transposon Ty3-G Gag-Pol polyprotein"/>
    <property type="match status" value="1"/>
</dbReference>
<dbReference type="CDD" id="cd01647">
    <property type="entry name" value="RT_LTR"/>
    <property type="match status" value="1"/>
</dbReference>
<gene>
    <name evidence="14" type="ORF">F3Y22_tig00113145pilonHSYRG00200</name>
</gene>
<evidence type="ECO:0000256" key="11">
    <source>
        <dbReference type="SAM" id="Coils"/>
    </source>
</evidence>
<feature type="compositionally biased region" description="Low complexity" evidence="12">
    <location>
        <begin position="1"/>
        <end position="15"/>
    </location>
</feature>
<evidence type="ECO:0000256" key="1">
    <source>
        <dbReference type="ARBA" id="ARBA00022679"/>
    </source>
</evidence>
<dbReference type="InterPro" id="IPR043128">
    <property type="entry name" value="Rev_trsase/Diguanyl_cyclase"/>
</dbReference>
<evidence type="ECO:0000256" key="9">
    <source>
        <dbReference type="ARBA" id="ARBA00022918"/>
    </source>
</evidence>
<keyword evidence="5" id="KW-0378">Hydrolase</keyword>
<dbReference type="PROSITE" id="PS00141">
    <property type="entry name" value="ASP_PROTEASE"/>
    <property type="match status" value="1"/>
</dbReference>
<dbReference type="PANTHER" id="PTHR37984:SF5">
    <property type="entry name" value="PROTEIN NYNRIN-LIKE"/>
    <property type="match status" value="1"/>
</dbReference>
<evidence type="ECO:0000256" key="6">
    <source>
        <dbReference type="ARBA" id="ARBA00022842"/>
    </source>
</evidence>
<feature type="compositionally biased region" description="Basic and acidic residues" evidence="12">
    <location>
        <begin position="98"/>
        <end position="118"/>
    </location>
</feature>
<dbReference type="InterPro" id="IPR012337">
    <property type="entry name" value="RNaseH-like_sf"/>
</dbReference>
<dbReference type="Gene3D" id="2.40.70.10">
    <property type="entry name" value="Acid Proteases"/>
    <property type="match status" value="1"/>
</dbReference>
<feature type="compositionally biased region" description="Basic and acidic residues" evidence="12">
    <location>
        <begin position="60"/>
        <end position="76"/>
    </location>
</feature>
<evidence type="ECO:0000256" key="4">
    <source>
        <dbReference type="ARBA" id="ARBA00022759"/>
    </source>
</evidence>
<dbReference type="PANTHER" id="PTHR37984">
    <property type="entry name" value="PROTEIN CBG26694"/>
    <property type="match status" value="1"/>
</dbReference>
<evidence type="ECO:0000256" key="2">
    <source>
        <dbReference type="ARBA" id="ARBA00022695"/>
    </source>
</evidence>
<dbReference type="CDD" id="cd00303">
    <property type="entry name" value="retropepsin_like"/>
    <property type="match status" value="1"/>
</dbReference>
<keyword evidence="10" id="KW-0511">Multifunctional enzyme</keyword>
<evidence type="ECO:0000313" key="14">
    <source>
        <dbReference type="EMBL" id="KAE8662761.1"/>
    </source>
</evidence>
<keyword evidence="3" id="KW-0540">Nuclease</keyword>
<evidence type="ECO:0000256" key="5">
    <source>
        <dbReference type="ARBA" id="ARBA00022801"/>
    </source>
</evidence>
<dbReference type="GO" id="GO:0015074">
    <property type="term" value="P:DNA integration"/>
    <property type="evidence" value="ECO:0007669"/>
    <property type="project" value="UniProtKB-KW"/>
</dbReference>
<dbReference type="InterPro" id="IPR043502">
    <property type="entry name" value="DNA/RNA_pol_sf"/>
</dbReference>
<evidence type="ECO:0000256" key="12">
    <source>
        <dbReference type="SAM" id="MobiDB-lite"/>
    </source>
</evidence>
<comment type="caution">
    <text evidence="14">The sequence shown here is derived from an EMBL/GenBank/DDBJ whole genome shotgun (WGS) entry which is preliminary data.</text>
</comment>
<reference evidence="14" key="1">
    <citation type="submission" date="2019-09" db="EMBL/GenBank/DDBJ databases">
        <title>Draft genome information of white flower Hibiscus syriacus.</title>
        <authorList>
            <person name="Kim Y.-M."/>
        </authorList>
    </citation>
    <scope>NUCLEOTIDE SEQUENCE [LARGE SCALE GENOMIC DNA]</scope>
    <source>
        <strain evidence="14">YM2019G1</strain>
    </source>
</reference>
<keyword evidence="8" id="KW-0229">DNA integration</keyword>
<dbReference type="Gene3D" id="3.30.70.270">
    <property type="match status" value="3"/>
</dbReference>
<feature type="compositionally biased region" description="Basic and acidic residues" evidence="12">
    <location>
        <begin position="28"/>
        <end position="41"/>
    </location>
</feature>
<dbReference type="GO" id="GO:0004190">
    <property type="term" value="F:aspartic-type endopeptidase activity"/>
    <property type="evidence" value="ECO:0007669"/>
    <property type="project" value="InterPro"/>
</dbReference>
<dbReference type="Gene3D" id="3.10.10.10">
    <property type="entry name" value="HIV Type 1 Reverse Transcriptase, subunit A, domain 1"/>
    <property type="match status" value="2"/>
</dbReference>
<evidence type="ECO:0000256" key="10">
    <source>
        <dbReference type="ARBA" id="ARBA00023268"/>
    </source>
</evidence>
<dbReference type="GO" id="GO:0003723">
    <property type="term" value="F:RNA binding"/>
    <property type="evidence" value="ECO:0007669"/>
    <property type="project" value="UniProtKB-KW"/>
</dbReference>